<accession>A0A6C0DL49</accession>
<evidence type="ECO:0000256" key="1">
    <source>
        <dbReference type="ARBA" id="ARBA00022679"/>
    </source>
</evidence>
<reference evidence="5" key="1">
    <citation type="journal article" date="2020" name="Nature">
        <title>Giant virus diversity and host interactions through global metagenomics.</title>
        <authorList>
            <person name="Schulz F."/>
            <person name="Roux S."/>
            <person name="Paez-Espino D."/>
            <person name="Jungbluth S."/>
            <person name="Walsh D.A."/>
            <person name="Denef V.J."/>
            <person name="McMahon K.D."/>
            <person name="Konstantinidis K.T."/>
            <person name="Eloe-Fadrosh E.A."/>
            <person name="Kyrpides N.C."/>
            <person name="Woyke T."/>
        </authorList>
    </citation>
    <scope>NUCLEOTIDE SEQUENCE</scope>
    <source>
        <strain evidence="5">GVMAG-M-3300023174-24</strain>
    </source>
</reference>
<protein>
    <recommendedName>
        <fullName evidence="6">Cytidyltransferase-like domain-containing protein</fullName>
    </recommendedName>
</protein>
<dbReference type="InterPro" id="IPR014710">
    <property type="entry name" value="RmlC-like_jellyroll"/>
</dbReference>
<dbReference type="PANTHER" id="PTHR43793:SF2">
    <property type="entry name" value="BIFUNCTIONAL PROTEIN HLDE"/>
    <property type="match status" value="1"/>
</dbReference>
<dbReference type="InterPro" id="IPR014729">
    <property type="entry name" value="Rossmann-like_a/b/a_fold"/>
</dbReference>
<dbReference type="NCBIfam" id="TIGR00125">
    <property type="entry name" value="cyt_tran_rel"/>
    <property type="match status" value="1"/>
</dbReference>
<keyword evidence="2" id="KW-0548">Nucleotidyltransferase</keyword>
<proteinExistence type="predicted"/>
<feature type="domain" description="Mannose-6-phosphate isomerase type II C-terminal" evidence="3">
    <location>
        <begin position="33"/>
        <end position="143"/>
    </location>
</feature>
<evidence type="ECO:0000256" key="2">
    <source>
        <dbReference type="ARBA" id="ARBA00022695"/>
    </source>
</evidence>
<dbReference type="AlphaFoldDB" id="A0A6C0DL49"/>
<dbReference type="InterPro" id="IPR050385">
    <property type="entry name" value="Archaeal_FAD_synthase"/>
</dbReference>
<sequence length="403" mass="47366">MFNYVNPEKDELIISNKPEIKNRENSKKKDYLNKLYEKPWGHEYLTYQNDNIGIWILHFNKNCKTSVHCHFKKDTLLIVLNGTFRIDKYNGYTILNENEIIYFPASSFHGIMSYIENGIVLEIEIYSNLVNYSDKNDLLRLRDAYNRDKDNYESSVVEKDIKIEDSINFHNPKEYIFENTTISIKELSKNDNYKFNVNDINILLKGKIYNGNILSPGSLINANNNINFLDNNITYMSIINIYKNDKKKIIYSKEHLTDLLSNNVFKNIGLTSGCFDIFHKGHINNLKLSKVYCDKLFVCLSSDKQIKQLKGEKRPINNLNDRLQILINMSFIDYIILYDEIDNKNEIELDNIMNILKPDFWFKGSDYKEVEIRNKHPILKNVLLFENVVNVSTSTIINKIQNN</sequence>
<dbReference type="Pfam" id="PF01467">
    <property type="entry name" value="CTP_transf_like"/>
    <property type="match status" value="1"/>
</dbReference>
<dbReference type="InterPro" id="IPR001538">
    <property type="entry name" value="Man6P_isomerase-2_C"/>
</dbReference>
<evidence type="ECO:0000313" key="5">
    <source>
        <dbReference type="EMBL" id="QHT17287.1"/>
    </source>
</evidence>
<evidence type="ECO:0000259" key="3">
    <source>
        <dbReference type="Pfam" id="PF01050"/>
    </source>
</evidence>
<evidence type="ECO:0000259" key="4">
    <source>
        <dbReference type="Pfam" id="PF01467"/>
    </source>
</evidence>
<dbReference type="Pfam" id="PF01050">
    <property type="entry name" value="MannoseP_isomer"/>
    <property type="match status" value="1"/>
</dbReference>
<dbReference type="Gene3D" id="2.60.120.10">
    <property type="entry name" value="Jelly Rolls"/>
    <property type="match status" value="1"/>
</dbReference>
<dbReference type="GO" id="GO:0016779">
    <property type="term" value="F:nucleotidyltransferase activity"/>
    <property type="evidence" value="ECO:0007669"/>
    <property type="project" value="UniProtKB-KW"/>
</dbReference>
<name>A0A6C0DL49_9ZZZZ</name>
<evidence type="ECO:0008006" key="6">
    <source>
        <dbReference type="Google" id="ProtNLM"/>
    </source>
</evidence>
<dbReference type="InterPro" id="IPR011051">
    <property type="entry name" value="RmlC_Cupin_sf"/>
</dbReference>
<dbReference type="EMBL" id="MN739633">
    <property type="protein sequence ID" value="QHT17287.1"/>
    <property type="molecule type" value="Genomic_DNA"/>
</dbReference>
<organism evidence="5">
    <name type="scientific">viral metagenome</name>
    <dbReference type="NCBI Taxonomy" id="1070528"/>
    <lineage>
        <taxon>unclassified sequences</taxon>
        <taxon>metagenomes</taxon>
        <taxon>organismal metagenomes</taxon>
    </lineage>
</organism>
<dbReference type="InterPro" id="IPR004821">
    <property type="entry name" value="Cyt_trans-like"/>
</dbReference>
<feature type="domain" description="Cytidyltransferase-like" evidence="4">
    <location>
        <begin position="271"/>
        <end position="370"/>
    </location>
</feature>
<dbReference type="Gene3D" id="3.40.50.620">
    <property type="entry name" value="HUPs"/>
    <property type="match status" value="1"/>
</dbReference>
<keyword evidence="1" id="KW-0808">Transferase</keyword>
<dbReference type="SUPFAM" id="SSF52374">
    <property type="entry name" value="Nucleotidylyl transferase"/>
    <property type="match status" value="1"/>
</dbReference>
<dbReference type="SUPFAM" id="SSF51182">
    <property type="entry name" value="RmlC-like cupins"/>
    <property type="match status" value="1"/>
</dbReference>
<dbReference type="GO" id="GO:0005976">
    <property type="term" value="P:polysaccharide metabolic process"/>
    <property type="evidence" value="ECO:0007669"/>
    <property type="project" value="InterPro"/>
</dbReference>
<dbReference type="PANTHER" id="PTHR43793">
    <property type="entry name" value="FAD SYNTHASE"/>
    <property type="match status" value="1"/>
</dbReference>